<dbReference type="EC" id="3.1.-.-" evidence="3"/>
<keyword evidence="3" id="KW-0540">Nuclease</keyword>
<organism evidence="3 4">
    <name type="scientific">Aedoeadaptatus acetigenes</name>
    <dbReference type="NCBI Taxonomy" id="2981723"/>
    <lineage>
        <taxon>Bacteria</taxon>
        <taxon>Bacillati</taxon>
        <taxon>Bacillota</taxon>
        <taxon>Tissierellia</taxon>
        <taxon>Tissierellales</taxon>
        <taxon>Peptoniphilaceae</taxon>
        <taxon>Aedoeadaptatus</taxon>
    </lineage>
</organism>
<gene>
    <name evidence="3" type="ORF">AAA081_02750</name>
</gene>
<accession>A0ABV1J4W3</accession>
<protein>
    <submittedName>
        <fullName evidence="3">DNA repair exonuclease</fullName>
        <ecNumber evidence="3">3.1.-.-</ecNumber>
    </submittedName>
</protein>
<dbReference type="InterPro" id="IPR029052">
    <property type="entry name" value="Metallo-depent_PP-like"/>
</dbReference>
<dbReference type="EMBL" id="JBBNPS010000004">
    <property type="protein sequence ID" value="MEQ3353223.1"/>
    <property type="molecule type" value="Genomic_DNA"/>
</dbReference>
<feature type="domain" description="Calcineurin-like phosphoesterase" evidence="2">
    <location>
        <begin position="1"/>
        <end position="186"/>
    </location>
</feature>
<sequence length="350" mass="40139">MRFLHTADLHLGRSFPYEREEDRAIGRKDRFRTFERILKLGIQEQVDYLFLVGDIFEQDKVTAAEVDYVLACLDHAPFTTLLLLGNHDYKLYDEVAARLPENVRLFSNEAMDRYEDSSRGVVFYGTSWTRASYNKILQFDGEAGDEGLHRVLLHHGNWSGGDGYFPVDANLLHAFDYVALGHVHKPTMYENKLQMCGTPEPLDHTDRGNLGVVLGELDEVLTTRYVPVAERSLKQKNYLRRDASDDEAIVADAKALVRSGDFIYSFYLAGAYSGILERELRRLFDEKGILYELHWEKDLPRIIERMEREHEGDLLGAFLARAKAYDGDEETRLALCDLGLRALLGEDYDS</sequence>
<dbReference type="InterPro" id="IPR041796">
    <property type="entry name" value="Mre11_N"/>
</dbReference>
<keyword evidence="1 3" id="KW-0378">Hydrolase</keyword>
<dbReference type="RefSeq" id="WP_349053610.1">
    <property type="nucleotide sequence ID" value="NZ_JBBNPS010000004.1"/>
</dbReference>
<evidence type="ECO:0000313" key="3">
    <source>
        <dbReference type="EMBL" id="MEQ3353223.1"/>
    </source>
</evidence>
<reference evidence="3 4" key="1">
    <citation type="submission" date="2024-04" db="EMBL/GenBank/DDBJ databases">
        <title>Human intestinal bacterial collection.</title>
        <authorList>
            <person name="Pauvert C."/>
            <person name="Hitch T.C.A."/>
            <person name="Clavel T."/>
        </authorList>
    </citation>
    <scope>NUCLEOTIDE SEQUENCE [LARGE SCALE GENOMIC DNA]</scope>
    <source>
        <strain evidence="3 4">CLA-SR-H026</strain>
    </source>
</reference>
<evidence type="ECO:0000259" key="2">
    <source>
        <dbReference type="Pfam" id="PF00149"/>
    </source>
</evidence>
<dbReference type="CDD" id="cd00840">
    <property type="entry name" value="MPP_Mre11_N"/>
    <property type="match status" value="1"/>
</dbReference>
<keyword evidence="4" id="KW-1185">Reference proteome</keyword>
<dbReference type="InterPro" id="IPR050535">
    <property type="entry name" value="DNA_Repair-Maintenance_Comp"/>
</dbReference>
<dbReference type="Proteomes" id="UP001481872">
    <property type="component" value="Unassembled WGS sequence"/>
</dbReference>
<evidence type="ECO:0000313" key="4">
    <source>
        <dbReference type="Proteomes" id="UP001481872"/>
    </source>
</evidence>
<comment type="caution">
    <text evidence="3">The sequence shown here is derived from an EMBL/GenBank/DDBJ whole genome shotgun (WGS) entry which is preliminary data.</text>
</comment>
<dbReference type="SUPFAM" id="SSF56300">
    <property type="entry name" value="Metallo-dependent phosphatases"/>
    <property type="match status" value="1"/>
</dbReference>
<keyword evidence="3" id="KW-0269">Exonuclease</keyword>
<dbReference type="PANTHER" id="PTHR30337">
    <property type="entry name" value="COMPONENT OF ATP-DEPENDENT DSDNA EXONUCLEASE"/>
    <property type="match status" value="1"/>
</dbReference>
<dbReference type="InterPro" id="IPR004843">
    <property type="entry name" value="Calcineurin-like_PHP"/>
</dbReference>
<evidence type="ECO:0000256" key="1">
    <source>
        <dbReference type="ARBA" id="ARBA00022801"/>
    </source>
</evidence>
<proteinExistence type="predicted"/>
<dbReference type="Gene3D" id="3.60.21.10">
    <property type="match status" value="1"/>
</dbReference>
<dbReference type="Pfam" id="PF00149">
    <property type="entry name" value="Metallophos"/>
    <property type="match status" value="1"/>
</dbReference>
<name>A0ABV1J4W3_9FIRM</name>
<dbReference type="GO" id="GO:0004527">
    <property type="term" value="F:exonuclease activity"/>
    <property type="evidence" value="ECO:0007669"/>
    <property type="project" value="UniProtKB-KW"/>
</dbReference>